<comment type="caution">
    <text evidence="11">The sequence shown here is derived from an EMBL/GenBank/DDBJ whole genome shotgun (WGS) entry which is preliminary data.</text>
</comment>
<evidence type="ECO:0000256" key="7">
    <source>
        <dbReference type="ARBA" id="ARBA00023172"/>
    </source>
</evidence>
<evidence type="ECO:0000313" key="12">
    <source>
        <dbReference type="Proteomes" id="UP000011566"/>
    </source>
</evidence>
<keyword evidence="3 9" id="KW-0547">Nucleotide-binding</keyword>
<reference evidence="11 12" key="1">
    <citation type="journal article" date="2014" name="PLoS Genet.">
        <title>Phylogenetically driven sequencing of extremely halophilic archaea reveals strategies for static and dynamic osmo-response.</title>
        <authorList>
            <person name="Becker E.A."/>
            <person name="Seitzer P.M."/>
            <person name="Tritt A."/>
            <person name="Larsen D."/>
            <person name="Krusor M."/>
            <person name="Yao A.I."/>
            <person name="Wu D."/>
            <person name="Madern D."/>
            <person name="Eisen J.A."/>
            <person name="Darling A.E."/>
            <person name="Facciotti M.T."/>
        </authorList>
    </citation>
    <scope>NUCLEOTIDE SEQUENCE [LARGE SCALE GENOMIC DNA]</scope>
    <source>
        <strain evidence="11 12">100A6</strain>
    </source>
</reference>
<dbReference type="PIRSF" id="PIRSF003336">
    <property type="entry name" value="RadB"/>
    <property type="match status" value="1"/>
</dbReference>
<comment type="similarity">
    <text evidence="1 9">Belongs to the eukaryotic RecA-like protein family. RadB subfamily.</text>
</comment>
<dbReference type="SUPFAM" id="SSF52540">
    <property type="entry name" value="P-loop containing nucleoside triphosphate hydrolases"/>
    <property type="match status" value="1"/>
</dbReference>
<dbReference type="SMART" id="SM00382">
    <property type="entry name" value="AAA"/>
    <property type="match status" value="1"/>
</dbReference>
<dbReference type="OrthoDB" id="17644at2157"/>
<dbReference type="HAMAP" id="MF_00350">
    <property type="entry name" value="RadB"/>
    <property type="match status" value="1"/>
</dbReference>
<dbReference type="GO" id="GO:0006281">
    <property type="term" value="P:DNA repair"/>
    <property type="evidence" value="ECO:0007669"/>
    <property type="project" value="UniProtKB-UniRule"/>
</dbReference>
<feature type="domain" description="RecA family profile 1" evidence="10">
    <location>
        <begin position="1"/>
        <end position="162"/>
    </location>
</feature>
<evidence type="ECO:0000256" key="1">
    <source>
        <dbReference type="ARBA" id="ARBA00006876"/>
    </source>
</evidence>
<comment type="function">
    <text evidence="8 9">Involved in DNA repair and in homologous recombination. May regulate the cleavage reactions of the branch-structured DNA. Has a very weak ATPase activity that is not stimulated by DNA. Binds DNA but does not promote DNA strands exchange.</text>
</comment>
<evidence type="ECO:0000256" key="3">
    <source>
        <dbReference type="ARBA" id="ARBA00022741"/>
    </source>
</evidence>
<dbReference type="AlphaFoldDB" id="M0M3V5"/>
<dbReference type="NCBIfam" id="TIGR02237">
    <property type="entry name" value="recomb_radB"/>
    <property type="match status" value="1"/>
</dbReference>
<dbReference type="NCBIfam" id="NF006861">
    <property type="entry name" value="PRK09361.1-1"/>
    <property type="match status" value="1"/>
</dbReference>
<evidence type="ECO:0000256" key="4">
    <source>
        <dbReference type="ARBA" id="ARBA00022763"/>
    </source>
</evidence>
<dbReference type="RefSeq" id="WP_007692422.1">
    <property type="nucleotide sequence ID" value="NZ_AJRK01000151.1"/>
</dbReference>
<accession>M0M3V5</accession>
<evidence type="ECO:0000256" key="8">
    <source>
        <dbReference type="ARBA" id="ARBA00024641"/>
    </source>
</evidence>
<dbReference type="Proteomes" id="UP000011566">
    <property type="component" value="Unassembled WGS sequence"/>
</dbReference>
<dbReference type="GO" id="GO:0005524">
    <property type="term" value="F:ATP binding"/>
    <property type="evidence" value="ECO:0007669"/>
    <property type="project" value="UniProtKB-UniRule"/>
</dbReference>
<keyword evidence="4 9" id="KW-0227">DNA damage</keyword>
<evidence type="ECO:0000256" key="9">
    <source>
        <dbReference type="HAMAP-Rule" id="MF_00350"/>
    </source>
</evidence>
<dbReference type="PANTHER" id="PTHR22942:SF47">
    <property type="entry name" value="DNA REPAIR AND RECOMBINATION PROTEIN RADB"/>
    <property type="match status" value="1"/>
</dbReference>
<dbReference type="InterPro" id="IPR013632">
    <property type="entry name" value="Rad51_C"/>
</dbReference>
<evidence type="ECO:0000256" key="2">
    <source>
        <dbReference type="ARBA" id="ARBA00018143"/>
    </source>
</evidence>
<dbReference type="GO" id="GO:0006310">
    <property type="term" value="P:DNA recombination"/>
    <property type="evidence" value="ECO:0007669"/>
    <property type="project" value="UniProtKB-UniRule"/>
</dbReference>
<dbReference type="InterPro" id="IPR011939">
    <property type="entry name" value="DNA_repair_and_recomb_RadB"/>
</dbReference>
<keyword evidence="7 9" id="KW-0233">DNA recombination</keyword>
<dbReference type="eggNOG" id="arCOG00417">
    <property type="taxonomic scope" value="Archaea"/>
</dbReference>
<dbReference type="InterPro" id="IPR003593">
    <property type="entry name" value="AAA+_ATPase"/>
</dbReference>
<dbReference type="GO" id="GO:0140664">
    <property type="term" value="F:ATP-dependent DNA damage sensor activity"/>
    <property type="evidence" value="ECO:0007669"/>
    <property type="project" value="InterPro"/>
</dbReference>
<name>M0M3V5_9EURY</name>
<keyword evidence="5 9" id="KW-0067">ATP-binding</keyword>
<proteinExistence type="inferred from homology"/>
<sequence>MSDPIPTGCPPIDDLLGGGLPRGTVTQVYGPPAAGKTNLGLSAAIETAVAGETSYYIDTEGLSVDRFEQLARSRSDDVEELSSRIVIAEALDFEEQEEAVRDAEELADRASLIVLDSATGFYRLERSANDGGEALRRVGRQVTHLLSLARRYDLAVLVTNQVFADPESESGRPRGLGGNTLAHLTGVILRFERFRAGNRRATLEKHAAKPAGDTARFAITGSGLEAVEEEA</sequence>
<evidence type="ECO:0000256" key="5">
    <source>
        <dbReference type="ARBA" id="ARBA00022840"/>
    </source>
</evidence>
<dbReference type="PRINTS" id="PR01874">
    <property type="entry name" value="DNAREPAIRADA"/>
</dbReference>
<gene>
    <name evidence="9 11" type="primary">radB</name>
    <name evidence="11" type="ORF">C447_07348</name>
</gene>
<dbReference type="PROSITE" id="PS50162">
    <property type="entry name" value="RECA_2"/>
    <property type="match status" value="1"/>
</dbReference>
<dbReference type="InterPro" id="IPR020588">
    <property type="entry name" value="RecA_ATP-bd"/>
</dbReference>
<dbReference type="PANTHER" id="PTHR22942">
    <property type="entry name" value="RECA/RAD51/RADA DNA STRAND-PAIRING FAMILY MEMBER"/>
    <property type="match status" value="1"/>
</dbReference>
<evidence type="ECO:0000256" key="6">
    <source>
        <dbReference type="ARBA" id="ARBA00023125"/>
    </source>
</evidence>
<keyword evidence="12" id="KW-1185">Reference proteome</keyword>
<dbReference type="GO" id="GO:0003684">
    <property type="term" value="F:damaged DNA binding"/>
    <property type="evidence" value="ECO:0007669"/>
    <property type="project" value="UniProtKB-UniRule"/>
</dbReference>
<dbReference type="Gene3D" id="3.40.50.300">
    <property type="entry name" value="P-loop containing nucleotide triphosphate hydrolases"/>
    <property type="match status" value="1"/>
</dbReference>
<dbReference type="Pfam" id="PF08423">
    <property type="entry name" value="Rad51"/>
    <property type="match status" value="1"/>
</dbReference>
<keyword evidence="6 9" id="KW-0238">DNA-binding</keyword>
<evidence type="ECO:0000259" key="10">
    <source>
        <dbReference type="PROSITE" id="PS50162"/>
    </source>
</evidence>
<organism evidence="11 12">
    <name type="scientific">Halococcus hamelinensis 100A6</name>
    <dbReference type="NCBI Taxonomy" id="1132509"/>
    <lineage>
        <taxon>Archaea</taxon>
        <taxon>Methanobacteriati</taxon>
        <taxon>Methanobacteriota</taxon>
        <taxon>Stenosarchaea group</taxon>
        <taxon>Halobacteria</taxon>
        <taxon>Halobacteriales</taxon>
        <taxon>Halococcaceae</taxon>
        <taxon>Halococcus</taxon>
    </lineage>
</organism>
<dbReference type="PATRIC" id="fig|1132509.6.peg.1663"/>
<protein>
    <recommendedName>
        <fullName evidence="2 9">DNA repair and recombination protein RadB</fullName>
    </recommendedName>
</protein>
<dbReference type="InterPro" id="IPR027417">
    <property type="entry name" value="P-loop_NTPase"/>
</dbReference>
<dbReference type="EMBL" id="AOMB01000020">
    <property type="protein sequence ID" value="EMA39314.1"/>
    <property type="molecule type" value="Genomic_DNA"/>
</dbReference>
<evidence type="ECO:0000313" key="11">
    <source>
        <dbReference type="EMBL" id="EMA39314.1"/>
    </source>
</evidence>